<dbReference type="Proteomes" id="UP000199450">
    <property type="component" value="Unassembled WGS sequence"/>
</dbReference>
<gene>
    <name evidence="2" type="ORF">SAMN05421856_102243</name>
</gene>
<name>A0A1H7X6D4_9FLAO</name>
<feature type="signal peptide" evidence="1">
    <location>
        <begin position="1"/>
        <end position="20"/>
    </location>
</feature>
<feature type="chain" id="PRO_5011445814" evidence="1">
    <location>
        <begin position="21"/>
        <end position="140"/>
    </location>
</feature>
<accession>A0A1H7X6D4</accession>
<evidence type="ECO:0000256" key="1">
    <source>
        <dbReference type="SAM" id="SignalP"/>
    </source>
</evidence>
<dbReference type="STRING" id="295069.SAMN05421856_102243"/>
<sequence length="140" mass="16206">MYTKYFFIIVCLLAFTFFHAQNDGTTLNVRLYPVQTLAINPTTTDSDDKNNTDESKFVMISSPSGFEIKMQQNVYNQSAGFKDVDYEKLSRGKDKVHNLIKYKKGVIEKIFEFSHHAKYIKTSHNSSADQEYYVLTMMSN</sequence>
<keyword evidence="1" id="KW-0732">Signal</keyword>
<proteinExistence type="predicted"/>
<dbReference type="RefSeq" id="WP_089998867.1">
    <property type="nucleotide sequence ID" value="NZ_FOBV01000002.1"/>
</dbReference>
<keyword evidence="3" id="KW-1185">Reference proteome</keyword>
<dbReference type="AlphaFoldDB" id="A0A1H7X6D4"/>
<organism evidence="2 3">
    <name type="scientific">Chryseobacterium taichungense</name>
    <dbReference type="NCBI Taxonomy" id="295069"/>
    <lineage>
        <taxon>Bacteria</taxon>
        <taxon>Pseudomonadati</taxon>
        <taxon>Bacteroidota</taxon>
        <taxon>Flavobacteriia</taxon>
        <taxon>Flavobacteriales</taxon>
        <taxon>Weeksellaceae</taxon>
        <taxon>Chryseobacterium group</taxon>
        <taxon>Chryseobacterium</taxon>
    </lineage>
</organism>
<protein>
    <submittedName>
        <fullName evidence="2">Uncharacterized protein</fullName>
    </submittedName>
</protein>
<evidence type="ECO:0000313" key="2">
    <source>
        <dbReference type="EMBL" id="SEM29380.1"/>
    </source>
</evidence>
<evidence type="ECO:0000313" key="3">
    <source>
        <dbReference type="Proteomes" id="UP000199450"/>
    </source>
</evidence>
<dbReference type="OrthoDB" id="1259469at2"/>
<reference evidence="3" key="1">
    <citation type="submission" date="2016-10" db="EMBL/GenBank/DDBJ databases">
        <authorList>
            <person name="Varghese N."/>
            <person name="Submissions S."/>
        </authorList>
    </citation>
    <scope>NUCLEOTIDE SEQUENCE [LARGE SCALE GENOMIC DNA]</scope>
    <source>
        <strain evidence="3">DSM 17453</strain>
    </source>
</reference>
<dbReference type="EMBL" id="FOBV01000002">
    <property type="protein sequence ID" value="SEM29380.1"/>
    <property type="molecule type" value="Genomic_DNA"/>
</dbReference>